<feature type="region of interest" description="Disordered" evidence="1">
    <location>
        <begin position="352"/>
        <end position="371"/>
    </location>
</feature>
<comment type="caution">
    <text evidence="3">The sequence shown here is derived from an EMBL/GenBank/DDBJ whole genome shotgun (WGS) entry which is preliminary data.</text>
</comment>
<dbReference type="Proteomes" id="UP000309676">
    <property type="component" value="Unassembled WGS sequence"/>
</dbReference>
<evidence type="ECO:0000256" key="1">
    <source>
        <dbReference type="SAM" id="MobiDB-lite"/>
    </source>
</evidence>
<dbReference type="RefSeq" id="WP_138193764.1">
    <property type="nucleotide sequence ID" value="NZ_VCIW01000004.1"/>
</dbReference>
<reference evidence="3 4" key="1">
    <citation type="submission" date="2019-05" db="EMBL/GenBank/DDBJ databases">
        <authorList>
            <person name="Narsing Rao M.P."/>
            <person name="Li W.J."/>
        </authorList>
    </citation>
    <scope>NUCLEOTIDE SEQUENCE [LARGE SCALE GENOMIC DNA]</scope>
    <source>
        <strain evidence="3 4">SYSU_K30003</strain>
    </source>
</reference>
<feature type="compositionally biased region" description="Basic and acidic residues" evidence="1">
    <location>
        <begin position="352"/>
        <end position="362"/>
    </location>
</feature>
<evidence type="ECO:0000313" key="4">
    <source>
        <dbReference type="Proteomes" id="UP000309676"/>
    </source>
</evidence>
<keyword evidence="2" id="KW-1133">Transmembrane helix</keyword>
<feature type="transmembrane region" description="Helical" evidence="2">
    <location>
        <begin position="54"/>
        <end position="73"/>
    </location>
</feature>
<keyword evidence="4" id="KW-1185">Reference proteome</keyword>
<name>A0A5R9GIU4_9BACL</name>
<keyword evidence="2" id="KW-0472">Membrane</keyword>
<dbReference type="EMBL" id="VCIW01000004">
    <property type="protein sequence ID" value="TLS52773.1"/>
    <property type="molecule type" value="Genomic_DNA"/>
</dbReference>
<dbReference type="AlphaFoldDB" id="A0A5R9GIU4"/>
<evidence type="ECO:0000313" key="3">
    <source>
        <dbReference type="EMBL" id="TLS52773.1"/>
    </source>
</evidence>
<sequence>MNKVLLWLKRLWPFILVFFGSLVVFIIDFWVEKSDNATEFYSRWLAPTMDGSKIPLFGFILGLAVVGMLWRVYSEFKNEEIKELRTKMQRQIEMLIMAHEQLSPYMRREILMDLFQTFVTLHPFVLGVQLYEYTKQHLKGKTIIKLNLIDGYVQEQTDANAVHQTYFKLDIGLYREFQDVYKRSFKRIDSDEEAVVSGSNSPEGSVEVDDIPLIQFIQKYNHRLSVKPDLDQNDTMEYALVELGIKLLSEIVGMHVELFLDPTKKDKLLSLKKRTGFLQAILAEIPLTFEHDKSNEKADRQYVACPIHIDDKQYVYMILLDPEIRNEDEWLDEVDALTVDFESRLENCLKRGYTDNNSKKGEGNNGESISE</sequence>
<accession>A0A5R9GIU4</accession>
<organism evidence="3 4">
    <name type="scientific">Paenibacillus antri</name>
    <dbReference type="NCBI Taxonomy" id="2582848"/>
    <lineage>
        <taxon>Bacteria</taxon>
        <taxon>Bacillati</taxon>
        <taxon>Bacillota</taxon>
        <taxon>Bacilli</taxon>
        <taxon>Bacillales</taxon>
        <taxon>Paenibacillaceae</taxon>
        <taxon>Paenibacillus</taxon>
    </lineage>
</organism>
<protein>
    <submittedName>
        <fullName evidence="3">Uncharacterized protein</fullName>
    </submittedName>
</protein>
<proteinExistence type="predicted"/>
<evidence type="ECO:0000256" key="2">
    <source>
        <dbReference type="SAM" id="Phobius"/>
    </source>
</evidence>
<gene>
    <name evidence="3" type="ORF">FE782_09115</name>
</gene>
<feature type="transmembrane region" description="Helical" evidence="2">
    <location>
        <begin position="12"/>
        <end position="31"/>
    </location>
</feature>
<keyword evidence="2" id="KW-0812">Transmembrane</keyword>
<dbReference type="OrthoDB" id="2958410at2"/>